<dbReference type="OrthoDB" id="9787933at2"/>
<gene>
    <name evidence="2" type="ORF">EXY23_16500</name>
</gene>
<evidence type="ECO:0000256" key="1">
    <source>
        <dbReference type="SAM" id="SignalP"/>
    </source>
</evidence>
<reference evidence="2 3" key="1">
    <citation type="submission" date="2019-03" db="EMBL/GenBank/DDBJ databases">
        <title>Paracraurococcus aquatilis NE82 genome sequence.</title>
        <authorList>
            <person name="Zhao Y."/>
            <person name="Du Z."/>
        </authorList>
    </citation>
    <scope>NUCLEOTIDE SEQUENCE [LARGE SCALE GENOMIC DNA]</scope>
    <source>
        <strain evidence="2 3">NE82</strain>
    </source>
</reference>
<protein>
    <recommendedName>
        <fullName evidence="4">Dienelactone hydrolase domain-containing protein</fullName>
    </recommendedName>
</protein>
<evidence type="ECO:0008006" key="4">
    <source>
        <dbReference type="Google" id="ProtNLM"/>
    </source>
</evidence>
<feature type="chain" id="PRO_5020741731" description="Dienelactone hydrolase domain-containing protein" evidence="1">
    <location>
        <begin position="30"/>
        <end position="274"/>
    </location>
</feature>
<keyword evidence="3" id="KW-1185">Reference proteome</keyword>
<dbReference type="InterPro" id="IPR029058">
    <property type="entry name" value="AB_hydrolase_fold"/>
</dbReference>
<feature type="signal peptide" evidence="1">
    <location>
        <begin position="1"/>
        <end position="29"/>
    </location>
</feature>
<dbReference type="AlphaFoldDB" id="A0A4R4DFA0"/>
<evidence type="ECO:0000313" key="3">
    <source>
        <dbReference type="Proteomes" id="UP000295023"/>
    </source>
</evidence>
<proteinExistence type="predicted"/>
<keyword evidence="1" id="KW-0732">Signal</keyword>
<accession>A0A4R4DFA0</accession>
<dbReference type="EMBL" id="SKBM01000016">
    <property type="protein sequence ID" value="TCZ58543.1"/>
    <property type="molecule type" value="Genomic_DNA"/>
</dbReference>
<name>A0A4R4DFA0_9PROT</name>
<organism evidence="2 3">
    <name type="scientific">Roseicella aquatilis</name>
    <dbReference type="NCBI Taxonomy" id="2527868"/>
    <lineage>
        <taxon>Bacteria</taxon>
        <taxon>Pseudomonadati</taxon>
        <taxon>Pseudomonadota</taxon>
        <taxon>Alphaproteobacteria</taxon>
        <taxon>Acetobacterales</taxon>
        <taxon>Roseomonadaceae</taxon>
        <taxon>Roseicella</taxon>
    </lineage>
</organism>
<dbReference type="RefSeq" id="WP_132291670.1">
    <property type="nucleotide sequence ID" value="NZ_SKBM01000016.1"/>
</dbReference>
<sequence>MPHLDCRIARVWRLLAALFLLLPAWASRADEPAPMPEVEVELLRLGEAGTGILSLPPQPAGRRMAVAVVLHDLDGSPIRGGAYADRLLAGGVAVLAADFAGGGAESGPDLPHPAVRLQAVLDAVARHARLDPGRVVLLGLGEGARAALLGGAEAPPVAGLALLYPGCDPLLALAATASRAPRVLLLHGTADAVNPAAACDRLAAAFPPGCRVSQRRLAGATYGWDAYAGVPPGGAIRLAHPAGGPGRAWSRPDVTATLVAADRVLGFVLATTGQ</sequence>
<comment type="caution">
    <text evidence="2">The sequence shown here is derived from an EMBL/GenBank/DDBJ whole genome shotgun (WGS) entry which is preliminary data.</text>
</comment>
<dbReference type="Proteomes" id="UP000295023">
    <property type="component" value="Unassembled WGS sequence"/>
</dbReference>
<dbReference type="Gene3D" id="3.40.50.1820">
    <property type="entry name" value="alpha/beta hydrolase"/>
    <property type="match status" value="1"/>
</dbReference>
<dbReference type="SUPFAM" id="SSF53474">
    <property type="entry name" value="alpha/beta-Hydrolases"/>
    <property type="match status" value="1"/>
</dbReference>
<evidence type="ECO:0000313" key="2">
    <source>
        <dbReference type="EMBL" id="TCZ58543.1"/>
    </source>
</evidence>